<gene>
    <name evidence="1" type="ORF">BLA29_015425</name>
</gene>
<evidence type="ECO:0000313" key="2">
    <source>
        <dbReference type="Proteomes" id="UP000194236"/>
    </source>
</evidence>
<dbReference type="AlphaFoldDB" id="A0A1Y3B8Y1"/>
<comment type="caution">
    <text evidence="1">The sequence shown here is derived from an EMBL/GenBank/DDBJ whole genome shotgun (WGS) entry which is preliminary data.</text>
</comment>
<name>A0A1Y3B8Y1_EURMA</name>
<evidence type="ECO:0000313" key="1">
    <source>
        <dbReference type="EMBL" id="OTF77331.1"/>
    </source>
</evidence>
<reference evidence="1 2" key="1">
    <citation type="submission" date="2017-03" db="EMBL/GenBank/DDBJ databases">
        <title>Genome Survey of Euroglyphus maynei.</title>
        <authorList>
            <person name="Arlian L.G."/>
            <person name="Morgan M.S."/>
            <person name="Rider S.D."/>
        </authorList>
    </citation>
    <scope>NUCLEOTIDE SEQUENCE [LARGE SCALE GENOMIC DNA]</scope>
    <source>
        <strain evidence="1">Arlian Lab</strain>
        <tissue evidence="1">Whole body</tissue>
    </source>
</reference>
<sequence>MITVRTITEHVAGMTMVNDCIGLSVFVPPAPTPGPIDPEEAEMELSDVNVREIVSNGGIVSPFMVNVANM</sequence>
<accession>A0A1Y3B8Y1</accession>
<protein>
    <submittedName>
        <fullName evidence="1">Uncharacterized protein</fullName>
    </submittedName>
</protein>
<organism evidence="1 2">
    <name type="scientific">Euroglyphus maynei</name>
    <name type="common">Mayne's house dust mite</name>
    <dbReference type="NCBI Taxonomy" id="6958"/>
    <lineage>
        <taxon>Eukaryota</taxon>
        <taxon>Metazoa</taxon>
        <taxon>Ecdysozoa</taxon>
        <taxon>Arthropoda</taxon>
        <taxon>Chelicerata</taxon>
        <taxon>Arachnida</taxon>
        <taxon>Acari</taxon>
        <taxon>Acariformes</taxon>
        <taxon>Sarcoptiformes</taxon>
        <taxon>Astigmata</taxon>
        <taxon>Psoroptidia</taxon>
        <taxon>Analgoidea</taxon>
        <taxon>Pyroglyphidae</taxon>
        <taxon>Pyroglyphinae</taxon>
        <taxon>Euroglyphus</taxon>
    </lineage>
</organism>
<dbReference type="Proteomes" id="UP000194236">
    <property type="component" value="Unassembled WGS sequence"/>
</dbReference>
<proteinExistence type="predicted"/>
<dbReference type="EMBL" id="MUJZ01033163">
    <property type="protein sequence ID" value="OTF77331.1"/>
    <property type="molecule type" value="Genomic_DNA"/>
</dbReference>
<keyword evidence="2" id="KW-1185">Reference proteome</keyword>